<gene>
    <name evidence="5" type="ORF">LC586_20885</name>
</gene>
<accession>A0ABS8IBV3</accession>
<dbReference type="InterPro" id="IPR002347">
    <property type="entry name" value="SDR_fam"/>
</dbReference>
<dbReference type="InterPro" id="IPR051911">
    <property type="entry name" value="SDR_oxidoreductase"/>
</dbReference>
<dbReference type="PRINTS" id="PR00081">
    <property type="entry name" value="GDHRDH"/>
</dbReference>
<dbReference type="EMBL" id="JAIVFQ010000034">
    <property type="protein sequence ID" value="MCC5601592.1"/>
    <property type="molecule type" value="Genomic_DNA"/>
</dbReference>
<evidence type="ECO:0000259" key="4">
    <source>
        <dbReference type="SMART" id="SM00822"/>
    </source>
</evidence>
<dbReference type="SUPFAM" id="SSF51735">
    <property type="entry name" value="NAD(P)-binding Rossmann-fold domains"/>
    <property type="match status" value="1"/>
</dbReference>
<keyword evidence="2" id="KW-0560">Oxidoreductase</keyword>
<protein>
    <submittedName>
        <fullName evidence="5">SDR family NAD(P)-dependent oxidoreductase</fullName>
    </submittedName>
</protein>
<comment type="caution">
    <text evidence="5">The sequence shown here is derived from an EMBL/GenBank/DDBJ whole genome shotgun (WGS) entry which is preliminary data.</text>
</comment>
<dbReference type="RefSeq" id="WP_229486604.1">
    <property type="nucleotide sequence ID" value="NZ_JAIVFQ010000034.1"/>
</dbReference>
<evidence type="ECO:0000313" key="6">
    <source>
        <dbReference type="Proteomes" id="UP001199525"/>
    </source>
</evidence>
<dbReference type="PANTHER" id="PTHR43976:SF16">
    <property type="entry name" value="SHORT-CHAIN DEHYDROGENASE_REDUCTASE FAMILY PROTEIN"/>
    <property type="match status" value="1"/>
</dbReference>
<dbReference type="PRINTS" id="PR00080">
    <property type="entry name" value="SDRFAMILY"/>
</dbReference>
<feature type="domain" description="Ketoreductase" evidence="4">
    <location>
        <begin position="10"/>
        <end position="166"/>
    </location>
</feature>
<reference evidence="5 6" key="1">
    <citation type="journal article" date="2021" name="Microorganisms">
        <title>Genome Evolution of Filamentous Cyanobacterium Nostoc Species: From Facultative Symbiosis to Free Living.</title>
        <authorList>
            <person name="Huo D."/>
            <person name="Li H."/>
            <person name="Cai F."/>
            <person name="Guo X."/>
            <person name="Qiao Z."/>
            <person name="Wang W."/>
            <person name="Yu G."/>
            <person name="Li R."/>
        </authorList>
    </citation>
    <scope>NUCLEOTIDE SEQUENCE [LARGE SCALE GENOMIC DNA]</scope>
    <source>
        <strain evidence="5 6">CHAB 5714</strain>
    </source>
</reference>
<evidence type="ECO:0000256" key="2">
    <source>
        <dbReference type="ARBA" id="ARBA00023002"/>
    </source>
</evidence>
<dbReference type="Pfam" id="PF00106">
    <property type="entry name" value="adh_short"/>
    <property type="match status" value="1"/>
</dbReference>
<dbReference type="PANTHER" id="PTHR43976">
    <property type="entry name" value="SHORT CHAIN DEHYDROGENASE"/>
    <property type="match status" value="1"/>
</dbReference>
<dbReference type="NCBIfam" id="NF004824">
    <property type="entry name" value="PRK06180.1"/>
    <property type="match status" value="1"/>
</dbReference>
<dbReference type="Proteomes" id="UP001199525">
    <property type="component" value="Unassembled WGS sequence"/>
</dbReference>
<evidence type="ECO:0000313" key="5">
    <source>
        <dbReference type="EMBL" id="MCC5601592.1"/>
    </source>
</evidence>
<dbReference type="InterPro" id="IPR036291">
    <property type="entry name" value="NAD(P)-bd_dom_sf"/>
</dbReference>
<evidence type="ECO:0000256" key="3">
    <source>
        <dbReference type="RuleBase" id="RU000363"/>
    </source>
</evidence>
<comment type="similarity">
    <text evidence="1 3">Belongs to the short-chain dehydrogenases/reductases (SDR) family.</text>
</comment>
<keyword evidence="6" id="KW-1185">Reference proteome</keyword>
<dbReference type="Gene3D" id="3.40.50.720">
    <property type="entry name" value="NAD(P)-binding Rossmann-like Domain"/>
    <property type="match status" value="1"/>
</dbReference>
<evidence type="ECO:0000256" key="1">
    <source>
        <dbReference type="ARBA" id="ARBA00006484"/>
    </source>
</evidence>
<proteinExistence type="inferred from homology"/>
<dbReference type="SMART" id="SM00822">
    <property type="entry name" value="PKS_KR"/>
    <property type="match status" value="1"/>
</dbReference>
<dbReference type="CDD" id="cd05374">
    <property type="entry name" value="17beta-HSD-like_SDR_c"/>
    <property type="match status" value="1"/>
</dbReference>
<sequence length="301" mass="32687">MVMSSDKHTRVWFITGTSSGLGRALAETVLERGETVVLTARNPQQVADLAASFPGRTLAVQLDVTKPEQVREAVKQAIESFGRIDVLVNNAGCEVAGVIEELSNEAVRHTFETNFFGVLEILRAVLPHMRQQRSGHIINISSVACFELGPGVYASSKLALEGISGSLAGEVAPFGIRVTSAQPNGLRTEFFTRSFVLTETQIEDYKPLINEIRQGVQEVINGGLPGDPKKVALAITKVVDSDNPPARLALGAYTVETIEAALEFMKSELDAWREVSMSTDFDEIAADKIQIVSIPQHKNNL</sequence>
<name>A0ABS8IBV3_9NOSO</name>
<dbReference type="InterPro" id="IPR057326">
    <property type="entry name" value="KR_dom"/>
</dbReference>
<organism evidence="5 6">
    <name type="scientific">Nostoc favosum CHAB5714</name>
    <dbReference type="NCBI Taxonomy" id="2780399"/>
    <lineage>
        <taxon>Bacteria</taxon>
        <taxon>Bacillati</taxon>
        <taxon>Cyanobacteriota</taxon>
        <taxon>Cyanophyceae</taxon>
        <taxon>Nostocales</taxon>
        <taxon>Nostocaceae</taxon>
        <taxon>Nostoc</taxon>
        <taxon>Nostoc favosum</taxon>
    </lineage>
</organism>